<reference evidence="3 4" key="1">
    <citation type="submission" date="2016-10" db="EMBL/GenBank/DDBJ databases">
        <authorList>
            <person name="de Groot N.N."/>
        </authorList>
    </citation>
    <scope>NUCLEOTIDE SEQUENCE [LARGE SCALE GENOMIC DNA]</scope>
    <source>
        <strain evidence="3 4">DSM 17890</strain>
    </source>
</reference>
<protein>
    <submittedName>
        <fullName evidence="3">3-oxoadipate CoA-transferase beta subunit</fullName>
    </submittedName>
</protein>
<dbReference type="GO" id="GO:0008410">
    <property type="term" value="F:CoA-transferase activity"/>
    <property type="evidence" value="ECO:0007669"/>
    <property type="project" value="InterPro"/>
</dbReference>
<proteinExistence type="inferred from homology"/>
<dbReference type="PANTHER" id="PTHR13707">
    <property type="entry name" value="KETOACID-COENZYME A TRANSFERASE"/>
    <property type="match status" value="1"/>
</dbReference>
<dbReference type="InterPro" id="IPR037171">
    <property type="entry name" value="NagB/RpiA_transferase-like"/>
</dbReference>
<dbReference type="SUPFAM" id="SSF100950">
    <property type="entry name" value="NagB/RpiA/CoA transferase-like"/>
    <property type="match status" value="1"/>
</dbReference>
<dbReference type="Pfam" id="PF01144">
    <property type="entry name" value="CoA_trans"/>
    <property type="match status" value="1"/>
</dbReference>
<dbReference type="InterPro" id="IPR012791">
    <property type="entry name" value="3-oxoacid_CoA-transf_B"/>
</dbReference>
<dbReference type="STRING" id="356660.SAMN05444336_102506"/>
<accession>A0A1H2WV20</accession>
<sequence length="236" mass="24760">MTPAADAAATAKPKKIGLTRAQMAWRAAQDIPDGSYVNLGIGMPELAALYVPDGRQVTYHTENGVLGFGEGPPKGEEDWDLVNAGKKAIGLLPGASIFHHADSFAMIRGGHIDLAILGAFQIAPNGDLANWRAGNEGIPAVGGAMDLVSGARQVWCITDHTTRAGEAKLMDACTYPLTGIGCVTRVYTDLAVIHVVEGRFHLKAIAEGITVEELQAKTASPLVVEGEIEVMAPPAL</sequence>
<gene>
    <name evidence="3" type="ORF">SAMN05444336_102506</name>
</gene>
<keyword evidence="4" id="KW-1185">Reference proteome</keyword>
<dbReference type="SMART" id="SM00882">
    <property type="entry name" value="CoA_trans"/>
    <property type="match status" value="1"/>
</dbReference>
<evidence type="ECO:0000313" key="4">
    <source>
        <dbReference type="Proteomes" id="UP000199118"/>
    </source>
</evidence>
<evidence type="ECO:0000313" key="3">
    <source>
        <dbReference type="EMBL" id="SDW84415.1"/>
    </source>
</evidence>
<dbReference type="NCBIfam" id="TIGR02428">
    <property type="entry name" value="pcaJ_scoB_fam"/>
    <property type="match status" value="1"/>
</dbReference>
<dbReference type="EMBL" id="FNMZ01000002">
    <property type="protein sequence ID" value="SDW84415.1"/>
    <property type="molecule type" value="Genomic_DNA"/>
</dbReference>
<organism evidence="3 4">
    <name type="scientific">Albimonas donghaensis</name>
    <dbReference type="NCBI Taxonomy" id="356660"/>
    <lineage>
        <taxon>Bacteria</taxon>
        <taxon>Pseudomonadati</taxon>
        <taxon>Pseudomonadota</taxon>
        <taxon>Alphaproteobacteria</taxon>
        <taxon>Rhodobacterales</taxon>
        <taxon>Paracoccaceae</taxon>
        <taxon>Albimonas</taxon>
    </lineage>
</organism>
<dbReference type="Proteomes" id="UP000199118">
    <property type="component" value="Unassembled WGS sequence"/>
</dbReference>
<dbReference type="PANTHER" id="PTHR13707:SF57">
    <property type="entry name" value="SUCCINYL-COA:3-KETOACID COENZYME A TRANSFERASE SUBUNIT B-RELATED"/>
    <property type="match status" value="1"/>
</dbReference>
<dbReference type="Gene3D" id="3.40.1080.10">
    <property type="entry name" value="Glutaconate Coenzyme A-transferase"/>
    <property type="match status" value="1"/>
</dbReference>
<evidence type="ECO:0000256" key="2">
    <source>
        <dbReference type="ARBA" id="ARBA00022679"/>
    </source>
</evidence>
<evidence type="ECO:0000256" key="1">
    <source>
        <dbReference type="ARBA" id="ARBA00007047"/>
    </source>
</evidence>
<dbReference type="OrthoDB" id="9778604at2"/>
<keyword evidence="2 3" id="KW-0808">Transferase</keyword>
<comment type="similarity">
    <text evidence="1">Belongs to the 3-oxoacid CoA-transferase subunit B family.</text>
</comment>
<dbReference type="AlphaFoldDB" id="A0A1H2WV20"/>
<dbReference type="InterPro" id="IPR004165">
    <property type="entry name" value="CoA_trans_fam_I"/>
</dbReference>
<name>A0A1H2WV20_9RHOB</name>
<dbReference type="RefSeq" id="WP_092680738.1">
    <property type="nucleotide sequence ID" value="NZ_FNMZ01000002.1"/>
</dbReference>